<dbReference type="AlphaFoldDB" id="A0A0R2HI85"/>
<keyword evidence="1" id="KW-0812">Transmembrane</keyword>
<comment type="caution">
    <text evidence="2">The sequence shown here is derived from an EMBL/GenBank/DDBJ whole genome shotgun (WGS) entry which is preliminary data.</text>
</comment>
<keyword evidence="1" id="KW-1133">Transmembrane helix</keyword>
<protein>
    <recommendedName>
        <fullName evidence="4">DUF1294 domain-containing protein</fullName>
    </recommendedName>
</protein>
<feature type="transmembrane region" description="Helical" evidence="1">
    <location>
        <begin position="36"/>
        <end position="57"/>
    </location>
</feature>
<keyword evidence="1" id="KW-0472">Membrane</keyword>
<reference evidence="2 3" key="1">
    <citation type="journal article" date="2015" name="Genome Announc.">
        <title>Expanding the biotechnology potential of lactobacilli through comparative genomics of 213 strains and associated genera.</title>
        <authorList>
            <person name="Sun Z."/>
            <person name="Harris H.M."/>
            <person name="McCann A."/>
            <person name="Guo C."/>
            <person name="Argimon S."/>
            <person name="Zhang W."/>
            <person name="Yang X."/>
            <person name="Jeffery I.B."/>
            <person name="Cooney J.C."/>
            <person name="Kagawa T.F."/>
            <person name="Liu W."/>
            <person name="Song Y."/>
            <person name="Salvetti E."/>
            <person name="Wrobel A."/>
            <person name="Rasinkangas P."/>
            <person name="Parkhill J."/>
            <person name="Rea M.C."/>
            <person name="O'Sullivan O."/>
            <person name="Ritari J."/>
            <person name="Douillard F.P."/>
            <person name="Paul Ross R."/>
            <person name="Yang R."/>
            <person name="Briner A.E."/>
            <person name="Felis G.E."/>
            <person name="de Vos W.M."/>
            <person name="Barrangou R."/>
            <person name="Klaenhammer T.R."/>
            <person name="Caufield P.W."/>
            <person name="Cui Y."/>
            <person name="Zhang H."/>
            <person name="O'Toole P.W."/>
        </authorList>
    </citation>
    <scope>NUCLEOTIDE SEQUENCE [LARGE SCALE GENOMIC DNA]</scope>
    <source>
        <strain evidence="2 3">DSM 20405</strain>
    </source>
</reference>
<dbReference type="GO" id="GO:0003676">
    <property type="term" value="F:nucleic acid binding"/>
    <property type="evidence" value="ECO:0007669"/>
    <property type="project" value="InterPro"/>
</dbReference>
<proteinExistence type="predicted"/>
<evidence type="ECO:0000256" key="1">
    <source>
        <dbReference type="SAM" id="Phobius"/>
    </source>
</evidence>
<accession>A0A0R2HI85</accession>
<organism evidence="2 3">
    <name type="scientific">Kandleria vitulina DSM 20405</name>
    <dbReference type="NCBI Taxonomy" id="1410657"/>
    <lineage>
        <taxon>Bacteria</taxon>
        <taxon>Bacillati</taxon>
        <taxon>Bacillota</taxon>
        <taxon>Erysipelotrichia</taxon>
        <taxon>Erysipelotrichales</taxon>
        <taxon>Coprobacillaceae</taxon>
        <taxon>Kandleria</taxon>
    </lineage>
</organism>
<gene>
    <name evidence="2" type="ORF">IV49_GL000953</name>
</gene>
<evidence type="ECO:0000313" key="3">
    <source>
        <dbReference type="Proteomes" id="UP000051841"/>
    </source>
</evidence>
<sequence>MEKEFIILINIIAFITFGIDKYKAVHHKWRIRENTLFLLAIIGGGLGALLGMHVFHHKTKHNSFKYGIPFILMIWIILIILKENSQLL</sequence>
<dbReference type="InterPro" id="IPR012156">
    <property type="entry name" value="Cold_shock_CspA"/>
</dbReference>
<feature type="transmembrane region" description="Helical" evidence="1">
    <location>
        <begin position="6"/>
        <end position="24"/>
    </location>
</feature>
<dbReference type="Pfam" id="PF06961">
    <property type="entry name" value="DUF1294"/>
    <property type="match status" value="1"/>
</dbReference>
<keyword evidence="3" id="KW-1185">Reference proteome</keyword>
<evidence type="ECO:0000313" key="2">
    <source>
        <dbReference type="EMBL" id="KRN49644.1"/>
    </source>
</evidence>
<dbReference type="RefSeq" id="WP_031589282.1">
    <property type="nucleotide sequence ID" value="NZ_JNKN01000016.1"/>
</dbReference>
<dbReference type="PATRIC" id="fig|1410657.5.peg.991"/>
<dbReference type="Proteomes" id="UP000051841">
    <property type="component" value="Unassembled WGS sequence"/>
</dbReference>
<dbReference type="PIRSF" id="PIRSF002599">
    <property type="entry name" value="Cold_shock_A"/>
    <property type="match status" value="1"/>
</dbReference>
<dbReference type="EMBL" id="JQBL01000024">
    <property type="protein sequence ID" value="KRN49644.1"/>
    <property type="molecule type" value="Genomic_DNA"/>
</dbReference>
<dbReference type="InterPro" id="IPR010718">
    <property type="entry name" value="DUF1294"/>
</dbReference>
<feature type="transmembrane region" description="Helical" evidence="1">
    <location>
        <begin position="63"/>
        <end position="81"/>
    </location>
</feature>
<evidence type="ECO:0008006" key="4">
    <source>
        <dbReference type="Google" id="ProtNLM"/>
    </source>
</evidence>
<name>A0A0R2HI85_9FIRM</name>